<reference evidence="1" key="1">
    <citation type="journal article" date="2019" name="Sci. Rep.">
        <title>Draft genome of Tanacetum cinerariifolium, the natural source of mosquito coil.</title>
        <authorList>
            <person name="Yamashiro T."/>
            <person name="Shiraishi A."/>
            <person name="Satake H."/>
            <person name="Nakayama K."/>
        </authorList>
    </citation>
    <scope>NUCLEOTIDE SEQUENCE</scope>
</reference>
<protein>
    <submittedName>
        <fullName evidence="1">Putative reverse transcriptase domain-containing protein</fullName>
    </submittedName>
</protein>
<keyword evidence="1" id="KW-0808">Transferase</keyword>
<dbReference type="GO" id="GO:0003964">
    <property type="term" value="F:RNA-directed DNA polymerase activity"/>
    <property type="evidence" value="ECO:0007669"/>
    <property type="project" value="UniProtKB-KW"/>
</dbReference>
<feature type="non-terminal residue" evidence="1">
    <location>
        <position position="126"/>
    </location>
</feature>
<comment type="caution">
    <text evidence="1">The sequence shown here is derived from an EMBL/GenBank/DDBJ whole genome shotgun (WGS) entry which is preliminary data.</text>
</comment>
<keyword evidence="1" id="KW-0695">RNA-directed DNA polymerase</keyword>
<dbReference type="PANTHER" id="PTHR45835">
    <property type="entry name" value="YALI0A06105P"/>
    <property type="match status" value="1"/>
</dbReference>
<accession>A0A699HJ98</accession>
<organism evidence="1">
    <name type="scientific">Tanacetum cinerariifolium</name>
    <name type="common">Dalmatian daisy</name>
    <name type="synonym">Chrysanthemum cinerariifolium</name>
    <dbReference type="NCBI Taxonomy" id="118510"/>
    <lineage>
        <taxon>Eukaryota</taxon>
        <taxon>Viridiplantae</taxon>
        <taxon>Streptophyta</taxon>
        <taxon>Embryophyta</taxon>
        <taxon>Tracheophyta</taxon>
        <taxon>Spermatophyta</taxon>
        <taxon>Magnoliopsida</taxon>
        <taxon>eudicotyledons</taxon>
        <taxon>Gunneridae</taxon>
        <taxon>Pentapetalae</taxon>
        <taxon>asterids</taxon>
        <taxon>campanulids</taxon>
        <taxon>Asterales</taxon>
        <taxon>Asteraceae</taxon>
        <taxon>Asteroideae</taxon>
        <taxon>Anthemideae</taxon>
        <taxon>Anthemidinae</taxon>
        <taxon>Tanacetum</taxon>
    </lineage>
</organism>
<dbReference type="PANTHER" id="PTHR45835:SF103">
    <property type="entry name" value="RNA-DIRECTED DNA POLYMERASE"/>
    <property type="match status" value="1"/>
</dbReference>
<proteinExistence type="predicted"/>
<dbReference type="AlphaFoldDB" id="A0A699HJ98"/>
<sequence>MTIGLDLPKQILNAHIEAKKLKNFKAEDVRGMIKKGMLNHPKQESYHTSIKATPFEALYGRKCRSPVCWAEIKDVQLIGPEIIHETIEKITQIKRRIEAARDRQKSYTDMRHKPLEFQVGDKVMLK</sequence>
<keyword evidence="1" id="KW-0548">Nucleotidyltransferase</keyword>
<name>A0A699HJ98_TANCI</name>
<gene>
    <name evidence="1" type="ORF">Tci_404218</name>
    <name evidence="2" type="ORF">Tci_407798</name>
</gene>
<dbReference type="EMBL" id="BKCJ010169020">
    <property type="protein sequence ID" value="GEY32244.1"/>
    <property type="molecule type" value="Genomic_DNA"/>
</dbReference>
<dbReference type="EMBL" id="BKCJ010171929">
    <property type="protein sequence ID" value="GEY35824.1"/>
    <property type="molecule type" value="Genomic_DNA"/>
</dbReference>
<evidence type="ECO:0000313" key="2">
    <source>
        <dbReference type="EMBL" id="GEY35824.1"/>
    </source>
</evidence>
<evidence type="ECO:0000313" key="1">
    <source>
        <dbReference type="EMBL" id="GEY32244.1"/>
    </source>
</evidence>